<feature type="domain" description="Reverse transcriptase" evidence="1">
    <location>
        <begin position="304"/>
        <end position="582"/>
    </location>
</feature>
<dbReference type="InterPro" id="IPR043502">
    <property type="entry name" value="DNA/RNA_pol_sf"/>
</dbReference>
<dbReference type="InterPro" id="IPR000477">
    <property type="entry name" value="RT_dom"/>
</dbReference>
<dbReference type="SUPFAM" id="SSF56672">
    <property type="entry name" value="DNA/RNA polymerases"/>
    <property type="match status" value="1"/>
</dbReference>
<keyword evidence="2" id="KW-0548">Nucleotidyltransferase</keyword>
<keyword evidence="2" id="KW-0695">RNA-directed DNA polymerase</keyword>
<keyword evidence="3" id="KW-1185">Reference proteome</keyword>
<dbReference type="InParanoid" id="A0A251VRU4"/>
<organism evidence="2 3">
    <name type="scientific">Helianthus annuus</name>
    <name type="common">Common sunflower</name>
    <dbReference type="NCBI Taxonomy" id="4232"/>
    <lineage>
        <taxon>Eukaryota</taxon>
        <taxon>Viridiplantae</taxon>
        <taxon>Streptophyta</taxon>
        <taxon>Embryophyta</taxon>
        <taxon>Tracheophyta</taxon>
        <taxon>Spermatophyta</taxon>
        <taxon>Magnoliopsida</taxon>
        <taxon>eudicotyledons</taxon>
        <taxon>Gunneridae</taxon>
        <taxon>Pentapetalae</taxon>
        <taxon>asterids</taxon>
        <taxon>campanulids</taxon>
        <taxon>Asterales</taxon>
        <taxon>Asteraceae</taxon>
        <taxon>Asteroideae</taxon>
        <taxon>Heliantheae alliance</taxon>
        <taxon>Heliantheae</taxon>
        <taxon>Helianthus</taxon>
    </lineage>
</organism>
<dbReference type="AlphaFoldDB" id="A0A251VRU4"/>
<dbReference type="Proteomes" id="UP000215914">
    <property type="component" value="Chromosome 1"/>
</dbReference>
<dbReference type="STRING" id="4232.A0A251VRU4"/>
<dbReference type="EMBL" id="CM007890">
    <property type="protein sequence ID" value="OTG38268.1"/>
    <property type="molecule type" value="Genomic_DNA"/>
</dbReference>
<dbReference type="Pfam" id="PF13966">
    <property type="entry name" value="zf-RVT"/>
    <property type="match status" value="1"/>
</dbReference>
<reference evidence="3" key="1">
    <citation type="journal article" date="2017" name="Nature">
        <title>The sunflower genome provides insights into oil metabolism, flowering and Asterid evolution.</title>
        <authorList>
            <person name="Badouin H."/>
            <person name="Gouzy J."/>
            <person name="Grassa C.J."/>
            <person name="Murat F."/>
            <person name="Staton S.E."/>
            <person name="Cottret L."/>
            <person name="Lelandais-Briere C."/>
            <person name="Owens G.L."/>
            <person name="Carrere S."/>
            <person name="Mayjonade B."/>
            <person name="Legrand L."/>
            <person name="Gill N."/>
            <person name="Kane N.C."/>
            <person name="Bowers J.E."/>
            <person name="Hubner S."/>
            <person name="Bellec A."/>
            <person name="Berard A."/>
            <person name="Berges H."/>
            <person name="Blanchet N."/>
            <person name="Boniface M.C."/>
            <person name="Brunel D."/>
            <person name="Catrice O."/>
            <person name="Chaidir N."/>
            <person name="Claudel C."/>
            <person name="Donnadieu C."/>
            <person name="Faraut T."/>
            <person name="Fievet G."/>
            <person name="Helmstetter N."/>
            <person name="King M."/>
            <person name="Knapp S.J."/>
            <person name="Lai Z."/>
            <person name="Le Paslier M.C."/>
            <person name="Lippi Y."/>
            <person name="Lorenzon L."/>
            <person name="Mandel J.R."/>
            <person name="Marage G."/>
            <person name="Marchand G."/>
            <person name="Marquand E."/>
            <person name="Bret-Mestries E."/>
            <person name="Morien E."/>
            <person name="Nambeesan S."/>
            <person name="Nguyen T."/>
            <person name="Pegot-Espagnet P."/>
            <person name="Pouilly N."/>
            <person name="Raftis F."/>
            <person name="Sallet E."/>
            <person name="Schiex T."/>
            <person name="Thomas J."/>
            <person name="Vandecasteele C."/>
            <person name="Vares D."/>
            <person name="Vear F."/>
            <person name="Vautrin S."/>
            <person name="Crespi M."/>
            <person name="Mangin B."/>
            <person name="Burke J.M."/>
            <person name="Salse J."/>
            <person name="Munos S."/>
            <person name="Vincourt P."/>
            <person name="Rieseberg L.H."/>
            <person name="Langlade N.B."/>
        </authorList>
    </citation>
    <scope>NUCLEOTIDE SEQUENCE [LARGE SCALE GENOMIC DNA]</scope>
    <source>
        <strain evidence="3">cv. SF193</strain>
    </source>
</reference>
<sequence>MRGSAFTWRSDNGKKKSKIDRFLVNSEFFNSWPEACLLASPKLWSDHCPLILVTKEVNFGARPFRIFNSWLNKDGFKEVVVDACVNFADTGCSRDLNLIRKLGVIRSKIKIWRDAMLKKDGEVRSKALEEVEGLEEVLELRDLTEEEEWVLAENKKVLADLDLAKNMDLKQRSRIRWAKEGDENSKFFHSQINWRKACNVIHGLNVGGSWVSKPSLVKKEVFSFFRSRFEEDCVSRPCIECPGMKRISDSDSLWLESTFSREEIRRAVFDCGDDRAPGPDGFNFRFFKHFWELFENDFVSLMADFYDSGVINVGCGSSFIALVPKKKDPLCLGDYRPISLVGVINKVVSKVLANRLKKVLDSVISDSQSAFLGGRYILDGPLIINEVCSWLKKSKRRAMMFKIDFEKAYDNINWKFVVDILRQMGFGQKWCNWVWGVLCSARASVLVNGSPTFDFKCSKGMRQGDPISPFLFTIVMETLSCLVRKAVEESVIKGIQLPNDGPLLSHLFFADDALLVGEWSEENLMNIVRLLRCFHICSGLKINVVKSSIFGVGVPPSEVSMLAGIVGCKADSFPVTYLGLKVGSNMSRVNNWRPLFDIFEARLSLWKSALLSFGGRITLVRSVLESLPSYYFSLYKAPVQVIAGLERLIKKFLWGGSSDVRKTHWVAWERLTLPKKKGGVGISRLNHINIALLSKWGWRYKREKNNMWVKVVDAIHMHGPNWSVFPVKKTCSGVWSSIVSAISKPVAGNVVVRDYFKGLVGNGECILFWLDPWLKDKPLKDVFPNLFALEVVKACSVRDRVQGDWLWRHEPEIGEELAEFASLLSDLSAVILQPKADGWRWLGDGSGSFSVSSVKSLLAGAGSSPVNFIFSWNKWVPSKCNLLAWKAEMYRVPTADALRKRGIPVGDGICPLCKTEAESADHIFTACYVAAVLWQKVSRWCRIPPIFAFSVRDLLDLHQSNHVKTAAKSVVQGIIYSAIWCLWSARNKAIFSGIEAKVENIFCELKSLRYLWFKYRSRNNHISWSDWCNYPVM</sequence>
<gene>
    <name evidence="2" type="ORF">HannXRQ_Chr01g0027891</name>
</gene>
<evidence type="ECO:0000313" key="3">
    <source>
        <dbReference type="Proteomes" id="UP000215914"/>
    </source>
</evidence>
<dbReference type="Pfam" id="PF00078">
    <property type="entry name" value="RVT_1"/>
    <property type="match status" value="1"/>
</dbReference>
<dbReference type="PROSITE" id="PS50878">
    <property type="entry name" value="RT_POL"/>
    <property type="match status" value="1"/>
</dbReference>
<dbReference type="PANTHER" id="PTHR33116:SF78">
    <property type="entry name" value="OS12G0587133 PROTEIN"/>
    <property type="match status" value="1"/>
</dbReference>
<proteinExistence type="predicted"/>
<dbReference type="SUPFAM" id="SSF56219">
    <property type="entry name" value="DNase I-like"/>
    <property type="match status" value="1"/>
</dbReference>
<evidence type="ECO:0000313" key="2">
    <source>
        <dbReference type="EMBL" id="OTG38268.1"/>
    </source>
</evidence>
<dbReference type="GO" id="GO:0003964">
    <property type="term" value="F:RNA-directed DNA polymerase activity"/>
    <property type="evidence" value="ECO:0007669"/>
    <property type="project" value="UniProtKB-KW"/>
</dbReference>
<evidence type="ECO:0000259" key="1">
    <source>
        <dbReference type="PROSITE" id="PS50878"/>
    </source>
</evidence>
<dbReference type="PANTHER" id="PTHR33116">
    <property type="entry name" value="REVERSE TRANSCRIPTASE ZINC-BINDING DOMAIN-CONTAINING PROTEIN-RELATED-RELATED"/>
    <property type="match status" value="1"/>
</dbReference>
<dbReference type="Gene3D" id="3.60.10.10">
    <property type="entry name" value="Endonuclease/exonuclease/phosphatase"/>
    <property type="match status" value="1"/>
</dbReference>
<dbReference type="CDD" id="cd01650">
    <property type="entry name" value="RT_nLTR_like"/>
    <property type="match status" value="1"/>
</dbReference>
<protein>
    <submittedName>
        <fullName evidence="2">Putative RNA-directed DNA polymerase, eukaryota, Reverse transcriptase zinc-binding domain protein</fullName>
    </submittedName>
</protein>
<keyword evidence="2" id="KW-0808">Transferase</keyword>
<name>A0A251VRU4_HELAN</name>
<accession>A0A251VRU4</accession>
<dbReference type="InterPro" id="IPR036691">
    <property type="entry name" value="Endo/exonu/phosph_ase_sf"/>
</dbReference>
<dbReference type="InterPro" id="IPR026960">
    <property type="entry name" value="RVT-Znf"/>
</dbReference>
<dbReference type="OMA" id="MWIEHPE"/>